<dbReference type="Proteomes" id="UP001604336">
    <property type="component" value="Unassembled WGS sequence"/>
</dbReference>
<keyword evidence="3" id="KW-1185">Reference proteome</keyword>
<comment type="caution">
    <text evidence="2">The sequence shown here is derived from an EMBL/GenBank/DDBJ whole genome shotgun (WGS) entry which is preliminary data.</text>
</comment>
<evidence type="ECO:0000256" key="1">
    <source>
        <dbReference type="SAM" id="MobiDB-lite"/>
    </source>
</evidence>
<protein>
    <submittedName>
        <fullName evidence="2">Transcriptional activator DEMETER</fullName>
    </submittedName>
</protein>
<feature type="region of interest" description="Disordered" evidence="1">
    <location>
        <begin position="1"/>
        <end position="21"/>
    </location>
</feature>
<gene>
    <name evidence="2" type="ORF">Adt_00787</name>
</gene>
<feature type="compositionally biased region" description="Basic residues" evidence="1">
    <location>
        <begin position="312"/>
        <end position="332"/>
    </location>
</feature>
<sequence>MQNKNPWIPVTPEKPVLQRSSGTPAEVLGNQVEMTNWQELLGIYSGLLQGEMTCNGRQNFSPIRFVDLNHEEHDHRDVDAVERMPYLRHKQMEHQWEKIPVVDKPTIPHPDSRVESNWTGQKAASLILQQNHILHSNQDIGGYNLQHLPNDVFSVPYWPNYNLNLPPRSEAGESSNAPGSFKLAPVTPDKQKQLKGSQLAGIPHLIIDKILSPEKEKQENVKISQPPEDFFPEVARVPHLLIDKISSLEKDKQENIEISQLPKDVQEKCDEFLKNRLDSSSAAITTSLQEKNISEDGNYGGIDLNKTPQQRPPKRRKHRPKVIVERKPKRTPKPAPTNNNTTKGNPSGKREI</sequence>
<evidence type="ECO:0000313" key="2">
    <source>
        <dbReference type="EMBL" id="KAL2539809.1"/>
    </source>
</evidence>
<reference evidence="3" key="1">
    <citation type="submission" date="2024-07" db="EMBL/GenBank/DDBJ databases">
        <title>Two chromosome-level genome assemblies of Korean endemic species Abeliophyllum distichum and Forsythia ovata (Oleaceae).</title>
        <authorList>
            <person name="Jang H."/>
        </authorList>
    </citation>
    <scope>NUCLEOTIDE SEQUENCE [LARGE SCALE GENOMIC DNA]</scope>
</reference>
<feature type="compositionally biased region" description="Low complexity" evidence="1">
    <location>
        <begin position="336"/>
        <end position="346"/>
    </location>
</feature>
<dbReference type="AlphaFoldDB" id="A0ABD1VR35"/>
<feature type="region of interest" description="Disordered" evidence="1">
    <location>
        <begin position="289"/>
        <end position="352"/>
    </location>
</feature>
<organism evidence="2 3">
    <name type="scientific">Abeliophyllum distichum</name>
    <dbReference type="NCBI Taxonomy" id="126358"/>
    <lineage>
        <taxon>Eukaryota</taxon>
        <taxon>Viridiplantae</taxon>
        <taxon>Streptophyta</taxon>
        <taxon>Embryophyta</taxon>
        <taxon>Tracheophyta</taxon>
        <taxon>Spermatophyta</taxon>
        <taxon>Magnoliopsida</taxon>
        <taxon>eudicotyledons</taxon>
        <taxon>Gunneridae</taxon>
        <taxon>Pentapetalae</taxon>
        <taxon>asterids</taxon>
        <taxon>lamiids</taxon>
        <taxon>Lamiales</taxon>
        <taxon>Oleaceae</taxon>
        <taxon>Forsythieae</taxon>
        <taxon>Abeliophyllum</taxon>
    </lineage>
</organism>
<accession>A0ABD1VR35</accession>
<dbReference type="PANTHER" id="PTHR46213">
    <property type="entry name" value="TRANSCRIPTIONAL ACTIVATOR DEMETER"/>
    <property type="match status" value="1"/>
</dbReference>
<dbReference type="EMBL" id="JBFOLK010000001">
    <property type="protein sequence ID" value="KAL2539809.1"/>
    <property type="molecule type" value="Genomic_DNA"/>
</dbReference>
<proteinExistence type="predicted"/>
<name>A0ABD1VR35_9LAMI</name>
<dbReference type="InterPro" id="IPR044811">
    <property type="entry name" value="DME/ROS1"/>
</dbReference>
<dbReference type="PANTHER" id="PTHR46213:SF24">
    <property type="entry name" value="HHH-GPD DOMAIN-CONTAINING PROTEIN"/>
    <property type="match status" value="1"/>
</dbReference>
<evidence type="ECO:0000313" key="3">
    <source>
        <dbReference type="Proteomes" id="UP001604336"/>
    </source>
</evidence>